<dbReference type="GeneID" id="55475334"/>
<dbReference type="HOGENOM" id="CLU_040460_3_1_9"/>
<dbReference type="PATRIC" id="fig|1345695.10.peg.1037"/>
<reference evidence="3 4" key="1">
    <citation type="journal article" date="2013" name="Genome Announc.">
        <title>Complete Genome Sequence of the Solvent Producer Clostridium saccharobutylicum NCP262 (DSM 13864).</title>
        <authorList>
            <person name="Poehlein A."/>
            <person name="Hartwich K."/>
            <person name="Krabben P."/>
            <person name="Ehrenreich A."/>
            <person name="Liebl W."/>
            <person name="Durre P."/>
            <person name="Gottschalk G."/>
            <person name="Daniel R."/>
        </authorList>
    </citation>
    <scope>NUCLEOTIDE SEQUENCE [LARGE SCALE GENOMIC DNA]</scope>
    <source>
        <strain evidence="3">DSM 13864</strain>
    </source>
</reference>
<protein>
    <recommendedName>
        <fullName evidence="2">Fido domain-containing protein</fullName>
    </recommendedName>
</protein>
<dbReference type="InterPro" id="IPR036597">
    <property type="entry name" value="Fido-like_dom_sf"/>
</dbReference>
<gene>
    <name evidence="3" type="ORF">CLSA_c29530</name>
</gene>
<name>U5MTM7_CLOSA</name>
<feature type="domain" description="Fido" evidence="2">
    <location>
        <begin position="83"/>
        <end position="237"/>
    </location>
</feature>
<dbReference type="Pfam" id="PF02661">
    <property type="entry name" value="Fic"/>
    <property type="match status" value="1"/>
</dbReference>
<dbReference type="Proteomes" id="UP000017118">
    <property type="component" value="Chromosome"/>
</dbReference>
<dbReference type="PANTHER" id="PTHR13504:SF38">
    <property type="entry name" value="FIDO DOMAIN-CONTAINING PROTEIN"/>
    <property type="match status" value="1"/>
</dbReference>
<evidence type="ECO:0000256" key="1">
    <source>
        <dbReference type="PIRSR" id="PIRSR640198-1"/>
    </source>
</evidence>
<organism evidence="3 4">
    <name type="scientific">Clostridium saccharobutylicum DSM 13864</name>
    <dbReference type="NCBI Taxonomy" id="1345695"/>
    <lineage>
        <taxon>Bacteria</taxon>
        <taxon>Bacillati</taxon>
        <taxon>Bacillota</taxon>
        <taxon>Clostridia</taxon>
        <taxon>Eubacteriales</taxon>
        <taxon>Clostridiaceae</taxon>
        <taxon>Clostridium</taxon>
    </lineage>
</organism>
<keyword evidence="4" id="KW-1185">Reference proteome</keyword>
<dbReference type="PANTHER" id="PTHR13504">
    <property type="entry name" value="FIDO DOMAIN-CONTAINING PROTEIN DDB_G0283145"/>
    <property type="match status" value="1"/>
</dbReference>
<evidence type="ECO:0000259" key="2">
    <source>
        <dbReference type="PROSITE" id="PS51459"/>
    </source>
</evidence>
<dbReference type="AlphaFoldDB" id="U5MTM7"/>
<dbReference type="InterPro" id="IPR003812">
    <property type="entry name" value="Fido"/>
</dbReference>
<sequence length="251" mass="30015">MIYEECVKKWRKSKEKDVLDRFFQKFTYSSNKINNKETKLRDVENIFNGIDINTSEKTIREIKNHKELCDFVSKLIKDNNSELSVELIKKFHYILMKGCFGEELLMDGEKPEELRNNQYIDGIDDREEVCQLNVEESLRVLVDEINAIQINEDNALRTVSYFVCCFHRIHPFRIGNRRIAGMIINYLLIKNDLPPIIVFYHDIEEYHQALEQFRNAQGHLKMEKFLSIQSYKTWLKNYNVRMKKLKDFLGE</sequence>
<dbReference type="OrthoDB" id="9813719at2"/>
<dbReference type="InterPro" id="IPR040198">
    <property type="entry name" value="Fido_containing"/>
</dbReference>
<dbReference type="EMBL" id="CP006721">
    <property type="protein sequence ID" value="AGX43920.1"/>
    <property type="molecule type" value="Genomic_DNA"/>
</dbReference>
<dbReference type="RefSeq" id="WP_022747065.1">
    <property type="nucleotide sequence ID" value="NC_022571.1"/>
</dbReference>
<dbReference type="eggNOG" id="COG3177">
    <property type="taxonomic scope" value="Bacteria"/>
</dbReference>
<dbReference type="Gene3D" id="1.10.3290.10">
    <property type="entry name" value="Fido-like domain"/>
    <property type="match status" value="1"/>
</dbReference>
<accession>U5MTM7</accession>
<evidence type="ECO:0000313" key="4">
    <source>
        <dbReference type="Proteomes" id="UP000017118"/>
    </source>
</evidence>
<feature type="active site" evidence="1">
    <location>
        <position position="170"/>
    </location>
</feature>
<evidence type="ECO:0000313" key="3">
    <source>
        <dbReference type="EMBL" id="AGX43920.1"/>
    </source>
</evidence>
<dbReference type="KEGG" id="csb:CLSA_c29530"/>
<dbReference type="PROSITE" id="PS51459">
    <property type="entry name" value="FIDO"/>
    <property type="match status" value="1"/>
</dbReference>
<dbReference type="SUPFAM" id="SSF140931">
    <property type="entry name" value="Fic-like"/>
    <property type="match status" value="1"/>
</dbReference>
<proteinExistence type="predicted"/>